<reference evidence="3" key="1">
    <citation type="submission" date="2022-03" db="EMBL/GenBank/DDBJ databases">
        <authorList>
            <person name="Martin H S."/>
        </authorList>
    </citation>
    <scope>NUCLEOTIDE SEQUENCE</scope>
</reference>
<dbReference type="Proteomes" id="UP000837857">
    <property type="component" value="Chromosome 2"/>
</dbReference>
<dbReference type="SUPFAM" id="SSF57362">
    <property type="entry name" value="BPTI-like"/>
    <property type="match status" value="1"/>
</dbReference>
<keyword evidence="1" id="KW-0732">Signal</keyword>
<gene>
    <name evidence="3" type="ORF">IPOD504_LOCUS7109</name>
</gene>
<evidence type="ECO:0000313" key="4">
    <source>
        <dbReference type="Proteomes" id="UP000837857"/>
    </source>
</evidence>
<accession>A0ABN8IB91</accession>
<feature type="signal peptide" evidence="1">
    <location>
        <begin position="1"/>
        <end position="20"/>
    </location>
</feature>
<dbReference type="PROSITE" id="PS50279">
    <property type="entry name" value="BPTI_KUNITZ_2"/>
    <property type="match status" value="1"/>
</dbReference>
<name>A0ABN8IB91_9NEOP</name>
<sequence length="93" mass="11020">MLNARLFIFGLSLFILQTESLNYEKCKIPPPERHCIIESVVEHRWPHTKRYFFNWDSQKCILIRWANHCELPPPDVNNFGSELICRDVCSGWA</sequence>
<dbReference type="InterPro" id="IPR036880">
    <property type="entry name" value="Kunitz_BPTI_sf"/>
</dbReference>
<evidence type="ECO:0000259" key="2">
    <source>
        <dbReference type="PROSITE" id="PS50279"/>
    </source>
</evidence>
<protein>
    <recommendedName>
        <fullName evidence="2">BPTI/Kunitz inhibitor domain-containing protein</fullName>
    </recommendedName>
</protein>
<dbReference type="Gene3D" id="4.10.410.10">
    <property type="entry name" value="Pancreatic trypsin inhibitor Kunitz domain"/>
    <property type="match status" value="1"/>
</dbReference>
<dbReference type="InterPro" id="IPR002223">
    <property type="entry name" value="Kunitz_BPTI"/>
</dbReference>
<feature type="chain" id="PRO_5045116959" description="BPTI/Kunitz inhibitor domain-containing protein" evidence="1">
    <location>
        <begin position="21"/>
        <end position="93"/>
    </location>
</feature>
<feature type="non-terminal residue" evidence="3">
    <location>
        <position position="93"/>
    </location>
</feature>
<proteinExistence type="predicted"/>
<feature type="domain" description="BPTI/Kunitz inhibitor" evidence="2">
    <location>
        <begin position="26"/>
        <end position="89"/>
    </location>
</feature>
<evidence type="ECO:0000256" key="1">
    <source>
        <dbReference type="SAM" id="SignalP"/>
    </source>
</evidence>
<dbReference type="EMBL" id="OW152814">
    <property type="protein sequence ID" value="CAH2049931.1"/>
    <property type="molecule type" value="Genomic_DNA"/>
</dbReference>
<organism evidence="3 4">
    <name type="scientific">Iphiclides podalirius</name>
    <name type="common">scarce swallowtail</name>
    <dbReference type="NCBI Taxonomy" id="110791"/>
    <lineage>
        <taxon>Eukaryota</taxon>
        <taxon>Metazoa</taxon>
        <taxon>Ecdysozoa</taxon>
        <taxon>Arthropoda</taxon>
        <taxon>Hexapoda</taxon>
        <taxon>Insecta</taxon>
        <taxon>Pterygota</taxon>
        <taxon>Neoptera</taxon>
        <taxon>Endopterygota</taxon>
        <taxon>Lepidoptera</taxon>
        <taxon>Glossata</taxon>
        <taxon>Ditrysia</taxon>
        <taxon>Papilionoidea</taxon>
        <taxon>Papilionidae</taxon>
        <taxon>Papilioninae</taxon>
        <taxon>Iphiclides</taxon>
    </lineage>
</organism>
<evidence type="ECO:0000313" key="3">
    <source>
        <dbReference type="EMBL" id="CAH2049931.1"/>
    </source>
</evidence>
<keyword evidence="4" id="KW-1185">Reference proteome</keyword>